<reference evidence="2" key="2">
    <citation type="submission" date="2020-11" db="EMBL/GenBank/DDBJ databases">
        <authorList>
            <person name="McCartney M.A."/>
            <person name="Auch B."/>
            <person name="Kono T."/>
            <person name="Mallez S."/>
            <person name="Becker A."/>
            <person name="Gohl D.M."/>
            <person name="Silverstein K.A.T."/>
            <person name="Koren S."/>
            <person name="Bechman K.B."/>
            <person name="Herman A."/>
            <person name="Abrahante J.E."/>
            <person name="Garbe J."/>
        </authorList>
    </citation>
    <scope>NUCLEOTIDE SEQUENCE</scope>
    <source>
        <strain evidence="2">Duluth1</strain>
        <tissue evidence="2">Whole animal</tissue>
    </source>
</reference>
<dbReference type="AlphaFoldDB" id="A0A9D4L6E3"/>
<reference evidence="2" key="1">
    <citation type="journal article" date="2019" name="bioRxiv">
        <title>The Genome of the Zebra Mussel, Dreissena polymorpha: A Resource for Invasive Species Research.</title>
        <authorList>
            <person name="McCartney M.A."/>
            <person name="Auch B."/>
            <person name="Kono T."/>
            <person name="Mallez S."/>
            <person name="Zhang Y."/>
            <person name="Obille A."/>
            <person name="Becker A."/>
            <person name="Abrahante J.E."/>
            <person name="Garbe J."/>
            <person name="Badalamenti J.P."/>
            <person name="Herman A."/>
            <person name="Mangelson H."/>
            <person name="Liachko I."/>
            <person name="Sullivan S."/>
            <person name="Sone E.D."/>
            <person name="Koren S."/>
            <person name="Silverstein K.A.T."/>
            <person name="Beckman K.B."/>
            <person name="Gohl D.M."/>
        </authorList>
    </citation>
    <scope>NUCLEOTIDE SEQUENCE</scope>
    <source>
        <strain evidence="2">Duluth1</strain>
        <tissue evidence="2">Whole animal</tissue>
    </source>
</reference>
<keyword evidence="3" id="KW-1185">Reference proteome</keyword>
<proteinExistence type="predicted"/>
<sequence length="114" mass="12294">MHRSCQPVFIVGSLLARTCPEVPSEKGRERRDSGITRVEEIRGGPGALVGCRSHEHRGGGLIEGPRDGGTQYTQRTWETVSGMKTTADDSESGHKGRGVCCSPLAELRSNMNLS</sequence>
<dbReference type="EMBL" id="JAIWYP010000003">
    <property type="protein sequence ID" value="KAH3852093.1"/>
    <property type="molecule type" value="Genomic_DNA"/>
</dbReference>
<dbReference type="Proteomes" id="UP000828390">
    <property type="component" value="Unassembled WGS sequence"/>
</dbReference>
<feature type="region of interest" description="Disordered" evidence="1">
    <location>
        <begin position="45"/>
        <end position="72"/>
    </location>
</feature>
<comment type="caution">
    <text evidence="2">The sequence shown here is derived from an EMBL/GenBank/DDBJ whole genome shotgun (WGS) entry which is preliminary data.</text>
</comment>
<protein>
    <submittedName>
        <fullName evidence="2">Uncharacterized protein</fullName>
    </submittedName>
</protein>
<evidence type="ECO:0000313" key="3">
    <source>
        <dbReference type="Proteomes" id="UP000828390"/>
    </source>
</evidence>
<name>A0A9D4L6E3_DREPO</name>
<gene>
    <name evidence="2" type="ORF">DPMN_094590</name>
</gene>
<accession>A0A9D4L6E3</accession>
<evidence type="ECO:0000313" key="2">
    <source>
        <dbReference type="EMBL" id="KAH3852093.1"/>
    </source>
</evidence>
<evidence type="ECO:0000256" key="1">
    <source>
        <dbReference type="SAM" id="MobiDB-lite"/>
    </source>
</evidence>
<organism evidence="2 3">
    <name type="scientific">Dreissena polymorpha</name>
    <name type="common">Zebra mussel</name>
    <name type="synonym">Mytilus polymorpha</name>
    <dbReference type="NCBI Taxonomy" id="45954"/>
    <lineage>
        <taxon>Eukaryota</taxon>
        <taxon>Metazoa</taxon>
        <taxon>Spiralia</taxon>
        <taxon>Lophotrochozoa</taxon>
        <taxon>Mollusca</taxon>
        <taxon>Bivalvia</taxon>
        <taxon>Autobranchia</taxon>
        <taxon>Heteroconchia</taxon>
        <taxon>Euheterodonta</taxon>
        <taxon>Imparidentia</taxon>
        <taxon>Neoheterodontei</taxon>
        <taxon>Myida</taxon>
        <taxon>Dreissenoidea</taxon>
        <taxon>Dreissenidae</taxon>
        <taxon>Dreissena</taxon>
    </lineage>
</organism>